<keyword evidence="2" id="KW-1133">Transmembrane helix</keyword>
<feature type="transmembrane region" description="Helical" evidence="2">
    <location>
        <begin position="514"/>
        <end position="534"/>
    </location>
</feature>
<feature type="transmembrane region" description="Helical" evidence="2">
    <location>
        <begin position="406"/>
        <end position="428"/>
    </location>
</feature>
<comment type="caution">
    <text evidence="3">The sequence shown here is derived from an EMBL/GenBank/DDBJ whole genome shotgun (WGS) entry which is preliminary data.</text>
</comment>
<feature type="compositionally biased region" description="Basic and acidic residues" evidence="1">
    <location>
        <begin position="46"/>
        <end position="55"/>
    </location>
</feature>
<dbReference type="OrthoDB" id="201362at2759"/>
<keyword evidence="2" id="KW-0472">Membrane</keyword>
<reference evidence="3 4" key="1">
    <citation type="submission" date="2020-04" db="EMBL/GenBank/DDBJ databases">
        <authorList>
            <person name="Wallbank WR R."/>
            <person name="Pardo Diaz C."/>
            <person name="Kozak K."/>
            <person name="Martin S."/>
            <person name="Jiggins C."/>
            <person name="Moest M."/>
            <person name="Warren A I."/>
            <person name="Byers J.R.P. K."/>
            <person name="Montejo-Kovacevich G."/>
            <person name="Yen C E."/>
        </authorList>
    </citation>
    <scope>NUCLEOTIDE SEQUENCE [LARGE SCALE GENOMIC DNA]</scope>
</reference>
<feature type="transmembrane region" description="Helical" evidence="2">
    <location>
        <begin position="482"/>
        <end position="502"/>
    </location>
</feature>
<evidence type="ECO:0000313" key="3">
    <source>
        <dbReference type="EMBL" id="CAB3250941.1"/>
    </source>
</evidence>
<dbReference type="AlphaFoldDB" id="A0A8S1B2Y9"/>
<dbReference type="EMBL" id="CADEBD010000353">
    <property type="protein sequence ID" value="CAB3250941.1"/>
    <property type="molecule type" value="Genomic_DNA"/>
</dbReference>
<feature type="region of interest" description="Disordered" evidence="1">
    <location>
        <begin position="46"/>
        <end position="150"/>
    </location>
</feature>
<protein>
    <submittedName>
        <fullName evidence="3">Uncharacterized protein</fullName>
    </submittedName>
</protein>
<feature type="transmembrane region" description="Helical" evidence="2">
    <location>
        <begin position="440"/>
        <end position="462"/>
    </location>
</feature>
<evidence type="ECO:0000256" key="1">
    <source>
        <dbReference type="SAM" id="MobiDB-lite"/>
    </source>
</evidence>
<dbReference type="Proteomes" id="UP000494256">
    <property type="component" value="Unassembled WGS sequence"/>
</dbReference>
<accession>A0A8S1B2Y9</accession>
<proteinExistence type="predicted"/>
<name>A0A8S1B2Y9_ARCPL</name>
<sequence length="570" mass="60441">MLQTLEVYLFPRFEALESGATPNYAEVHAYLRDGIALDYVPEYRDHVPLPPHPDRLLPTPDPDSPRSPPRSESPDSCESITKALDRSPTSSETCASTDDTESTSESGVPVTIPSLLPESLKSQSLQTETASPSSPPRPTERPAPALLPTPTSYLSPYAPAYVPGAPYRGPYPPCPPPYGSPVMPLRPPGVTLSLGECETYRALSHVNPAAAHWFIVGAMGRATAVASYGAPPHCPMPPPARAPPPPHAYPQPRLQLQVNTSVNVITLTYYVVTYRRTASKCQRAEKEVPGRRRSAVGESVGDMQAAPARYVSVSELYSTDEVELLLDEIRELEPTSCRGEDLQDFEIAGSGCGGGGGGGGGRSPAGTELTEHSWDSHAQYRRVPLPHPRPLAPLYCRLRHLLTLQGAVSAFLVLCCTSSCACVWAGVGRGVARMPLASRLQLLLLAALSSALLHAALLVMHITRLSALLPLDWNKLGAWTSAWSALSLGAGGALTLHAAALAPAYARAAPGLRSLLLAGAGLALGAALVGGALVTRSLRAWARARRAYLAVPQAPPDSAPLPSTSRDDPL</sequence>
<feature type="compositionally biased region" description="Pro residues" evidence="1">
    <location>
        <begin position="59"/>
        <end position="68"/>
    </location>
</feature>
<gene>
    <name evidence="3" type="ORF">APLA_LOCUS13417</name>
</gene>
<keyword evidence="2" id="KW-0812">Transmembrane</keyword>
<evidence type="ECO:0000256" key="2">
    <source>
        <dbReference type="SAM" id="Phobius"/>
    </source>
</evidence>
<evidence type="ECO:0000313" key="4">
    <source>
        <dbReference type="Proteomes" id="UP000494256"/>
    </source>
</evidence>
<organism evidence="3 4">
    <name type="scientific">Arctia plantaginis</name>
    <name type="common">Wood tiger moth</name>
    <name type="synonym">Phalaena plantaginis</name>
    <dbReference type="NCBI Taxonomy" id="874455"/>
    <lineage>
        <taxon>Eukaryota</taxon>
        <taxon>Metazoa</taxon>
        <taxon>Ecdysozoa</taxon>
        <taxon>Arthropoda</taxon>
        <taxon>Hexapoda</taxon>
        <taxon>Insecta</taxon>
        <taxon>Pterygota</taxon>
        <taxon>Neoptera</taxon>
        <taxon>Endopterygota</taxon>
        <taxon>Lepidoptera</taxon>
        <taxon>Glossata</taxon>
        <taxon>Ditrysia</taxon>
        <taxon>Noctuoidea</taxon>
        <taxon>Erebidae</taxon>
        <taxon>Arctiinae</taxon>
        <taxon>Arctia</taxon>
    </lineage>
</organism>